<evidence type="ECO:0000259" key="2">
    <source>
        <dbReference type="Pfam" id="PF13193"/>
    </source>
</evidence>
<dbReference type="InterPro" id="IPR050237">
    <property type="entry name" value="ATP-dep_AMP-bd_enzyme"/>
</dbReference>
<dbReference type="PANTHER" id="PTHR43767">
    <property type="entry name" value="LONG-CHAIN-FATTY-ACID--COA LIGASE"/>
    <property type="match status" value="1"/>
</dbReference>
<dbReference type="Pfam" id="PF00501">
    <property type="entry name" value="AMP-binding"/>
    <property type="match status" value="1"/>
</dbReference>
<dbReference type="InterPro" id="IPR025110">
    <property type="entry name" value="AMP-bd_C"/>
</dbReference>
<feature type="domain" description="AMP-binding enzyme C-terminal" evidence="2">
    <location>
        <begin position="449"/>
        <end position="528"/>
    </location>
</feature>
<organism evidence="3 4">
    <name type="scientific">Desulfovibrio desulfuricans</name>
    <dbReference type="NCBI Taxonomy" id="876"/>
    <lineage>
        <taxon>Bacteria</taxon>
        <taxon>Pseudomonadati</taxon>
        <taxon>Thermodesulfobacteriota</taxon>
        <taxon>Desulfovibrionia</taxon>
        <taxon>Desulfovibrionales</taxon>
        <taxon>Desulfovibrionaceae</taxon>
        <taxon>Desulfovibrio</taxon>
    </lineage>
</organism>
<reference evidence="4" key="1">
    <citation type="submission" date="2016-11" db="EMBL/GenBank/DDBJ databases">
        <authorList>
            <person name="Jaros S."/>
            <person name="Januszkiewicz K."/>
            <person name="Wedrychowicz H."/>
        </authorList>
    </citation>
    <scope>NUCLEOTIDE SEQUENCE [LARGE SCALE GENOMIC DNA]</scope>
    <source>
        <strain evidence="4">DSM 7057</strain>
    </source>
</reference>
<name>A0AA94L1T2_DESDE</name>
<feature type="domain" description="AMP-dependent synthetase/ligase" evidence="1">
    <location>
        <begin position="33"/>
        <end position="398"/>
    </location>
</feature>
<dbReference type="RefSeq" id="WP_072311582.1">
    <property type="nucleotide sequence ID" value="NZ_FPIW01000012.1"/>
</dbReference>
<proteinExistence type="predicted"/>
<evidence type="ECO:0000313" key="4">
    <source>
        <dbReference type="Proteomes" id="UP000182680"/>
    </source>
</evidence>
<dbReference type="EMBL" id="FPIW01000012">
    <property type="protein sequence ID" value="SFW36409.1"/>
    <property type="molecule type" value="Genomic_DNA"/>
</dbReference>
<dbReference type="Proteomes" id="UP000182680">
    <property type="component" value="Unassembled WGS sequence"/>
</dbReference>
<dbReference type="InterPro" id="IPR045851">
    <property type="entry name" value="AMP-bd_C_sf"/>
</dbReference>
<dbReference type="InterPro" id="IPR000873">
    <property type="entry name" value="AMP-dep_synth/lig_dom"/>
</dbReference>
<dbReference type="AlphaFoldDB" id="A0AA94L1T2"/>
<accession>A0AA94L1T2</accession>
<evidence type="ECO:0000259" key="1">
    <source>
        <dbReference type="Pfam" id="PF00501"/>
    </source>
</evidence>
<gene>
    <name evidence="3" type="ORF">SAMN02910291_01014</name>
</gene>
<dbReference type="PANTHER" id="PTHR43767:SF1">
    <property type="entry name" value="NONRIBOSOMAL PEPTIDE SYNTHASE PES1 (EUROFUNG)-RELATED"/>
    <property type="match status" value="1"/>
</dbReference>
<dbReference type="Gene3D" id="2.30.38.10">
    <property type="entry name" value="Luciferase, Domain 3"/>
    <property type="match status" value="1"/>
</dbReference>
<sequence>MLYARDLGWPQDIINKYRAEDYWRDETFNTLLQDVAGRKGDCMAVVDGNVRLTYAEFKEMVDRIAGGFAALGLGAGDHVVVQLPNCWQFLVVFFGLSRLGVAPVLALPAHRLSEISSFTGVTEAKAYICAARSAGFDYRQLARELQERHPGLKHVIVSGEPEEFISLEGLLASSTDLPQDPVSSDSLLCFLLSGGTTSVPKLIARVHCEYSCVTRYSAAANGFDETTVYLAALPMAHNFPLGAPGVLGTLQCGGTVVIAETPEPDMCFDLIDRNMVTHTALVPPAAILWCDMAELLERQNTFPSLSNIQVGGSRVGEDLAQRTTEIFGCRFQNVFGMSEGLISMTRMDMDEEIIRNTQGLPVCPADEFRIVDPAGREVPDGVVGGLQIRGPYTIHTYFKRPEANAESFTGDGFFCTGDLARRRSDGCLVLEGREKDQIQRGGEKIIPEEVENVLVAHREVRDAVLLGIPDKLLGEKICAFIFVHEHRDEEEVNDRALRRFLQSEGLSTFKIPDQFIFVTSFPSTAVGKNNRRKLREQLLQQYYRSVSVPAGVENAS</sequence>
<dbReference type="GO" id="GO:0016878">
    <property type="term" value="F:acid-thiol ligase activity"/>
    <property type="evidence" value="ECO:0007669"/>
    <property type="project" value="UniProtKB-ARBA"/>
</dbReference>
<dbReference type="SUPFAM" id="SSF56801">
    <property type="entry name" value="Acetyl-CoA synthetase-like"/>
    <property type="match status" value="1"/>
</dbReference>
<protein>
    <submittedName>
        <fullName evidence="3">Pyochelin biosynthesis protein PchD</fullName>
    </submittedName>
</protein>
<comment type="caution">
    <text evidence="3">The sequence shown here is derived from an EMBL/GenBank/DDBJ whole genome shotgun (WGS) entry which is preliminary data.</text>
</comment>
<dbReference type="InterPro" id="IPR020845">
    <property type="entry name" value="AMP-binding_CS"/>
</dbReference>
<dbReference type="PROSITE" id="PS00455">
    <property type="entry name" value="AMP_BINDING"/>
    <property type="match status" value="1"/>
</dbReference>
<evidence type="ECO:0000313" key="3">
    <source>
        <dbReference type="EMBL" id="SFW36409.1"/>
    </source>
</evidence>
<dbReference type="Pfam" id="PF13193">
    <property type="entry name" value="AMP-binding_C"/>
    <property type="match status" value="1"/>
</dbReference>
<dbReference type="Gene3D" id="3.40.50.980">
    <property type="match status" value="2"/>
</dbReference>
<dbReference type="Gene3D" id="3.30.300.30">
    <property type="match status" value="1"/>
</dbReference>